<reference evidence="2 3" key="2">
    <citation type="submission" date="2018-11" db="EMBL/GenBank/DDBJ databases">
        <authorList>
            <consortium name="Pathogen Informatics"/>
        </authorList>
    </citation>
    <scope>NUCLEOTIDE SEQUENCE [LARGE SCALE GENOMIC DNA]</scope>
    <source>
        <strain evidence="2">Dakar</strain>
        <strain evidence="3">Dakar, Senegal</strain>
    </source>
</reference>
<protein>
    <submittedName>
        <fullName evidence="2 4">Uncharacterized protein</fullName>
    </submittedName>
</protein>
<name>A0A183KLY1_9TREM</name>
<dbReference type="Proteomes" id="UP000279833">
    <property type="component" value="Unassembled WGS sequence"/>
</dbReference>
<dbReference type="EMBL" id="UZAK01038262">
    <property type="protein sequence ID" value="VDP60740.1"/>
    <property type="molecule type" value="Genomic_DNA"/>
</dbReference>
<organism evidence="4">
    <name type="scientific">Schistosoma curassoni</name>
    <dbReference type="NCBI Taxonomy" id="6186"/>
    <lineage>
        <taxon>Eukaryota</taxon>
        <taxon>Metazoa</taxon>
        <taxon>Spiralia</taxon>
        <taxon>Lophotrochozoa</taxon>
        <taxon>Platyhelminthes</taxon>
        <taxon>Trematoda</taxon>
        <taxon>Digenea</taxon>
        <taxon>Strigeidida</taxon>
        <taxon>Schistosomatoidea</taxon>
        <taxon>Schistosomatidae</taxon>
        <taxon>Schistosoma</taxon>
    </lineage>
</organism>
<gene>
    <name evidence="2" type="ORF">SCUD_LOCUS16047</name>
</gene>
<feature type="chain" id="PRO_5043140869" evidence="1">
    <location>
        <begin position="19"/>
        <end position="85"/>
    </location>
</feature>
<evidence type="ECO:0000313" key="3">
    <source>
        <dbReference type="Proteomes" id="UP000279833"/>
    </source>
</evidence>
<reference evidence="4" key="1">
    <citation type="submission" date="2016-06" db="UniProtKB">
        <authorList>
            <consortium name="WormBaseParasite"/>
        </authorList>
    </citation>
    <scope>IDENTIFICATION</scope>
</reference>
<feature type="signal peptide" evidence="1">
    <location>
        <begin position="1"/>
        <end position="18"/>
    </location>
</feature>
<evidence type="ECO:0000256" key="1">
    <source>
        <dbReference type="SAM" id="SignalP"/>
    </source>
</evidence>
<proteinExistence type="predicted"/>
<evidence type="ECO:0000313" key="2">
    <source>
        <dbReference type="EMBL" id="VDP60740.1"/>
    </source>
</evidence>
<keyword evidence="1" id="KW-0732">Signal</keyword>
<evidence type="ECO:0000313" key="4">
    <source>
        <dbReference type="WBParaSite" id="SCUD_0001605001-mRNA-1"/>
    </source>
</evidence>
<accession>A0A183KLY1</accession>
<dbReference type="WBParaSite" id="SCUD_0001605001-mRNA-1">
    <property type="protein sequence ID" value="SCUD_0001605001-mRNA-1"/>
    <property type="gene ID" value="SCUD_0001605001"/>
</dbReference>
<dbReference type="AlphaFoldDB" id="A0A183KLY1"/>
<sequence>MFYKNILILIIITINLYGQQLTSINAIHLTRYQRSLSMKNIILWPNGIIPYIIDDIDKSKTNEFTEYFSSKLIKILLCNYLLLIN</sequence>
<keyword evidence="3" id="KW-1185">Reference proteome</keyword>